<sequence>DNMVAADELELRVDLELRAGGTAKTVFSATYAHDQGNDAVIAMSPPIPKVTNTDLIFTLKQAAGTSRNFIWSVYEYANA</sequence>
<gene>
    <name evidence="1" type="ORF">LCGC14_1786200</name>
</gene>
<accession>A0A0F9GU01</accession>
<dbReference type="AlphaFoldDB" id="A0A0F9GU01"/>
<dbReference type="EMBL" id="LAZR01016984">
    <property type="protein sequence ID" value="KKM02265.1"/>
    <property type="molecule type" value="Genomic_DNA"/>
</dbReference>
<proteinExistence type="predicted"/>
<feature type="non-terminal residue" evidence="1">
    <location>
        <position position="1"/>
    </location>
</feature>
<protein>
    <submittedName>
        <fullName evidence="1">Uncharacterized protein</fullName>
    </submittedName>
</protein>
<comment type="caution">
    <text evidence="1">The sequence shown here is derived from an EMBL/GenBank/DDBJ whole genome shotgun (WGS) entry which is preliminary data.</text>
</comment>
<name>A0A0F9GU01_9ZZZZ</name>
<evidence type="ECO:0000313" key="1">
    <source>
        <dbReference type="EMBL" id="KKM02265.1"/>
    </source>
</evidence>
<organism evidence="1">
    <name type="scientific">marine sediment metagenome</name>
    <dbReference type="NCBI Taxonomy" id="412755"/>
    <lineage>
        <taxon>unclassified sequences</taxon>
        <taxon>metagenomes</taxon>
        <taxon>ecological metagenomes</taxon>
    </lineage>
</organism>
<reference evidence="1" key="1">
    <citation type="journal article" date="2015" name="Nature">
        <title>Complex archaea that bridge the gap between prokaryotes and eukaryotes.</title>
        <authorList>
            <person name="Spang A."/>
            <person name="Saw J.H."/>
            <person name="Jorgensen S.L."/>
            <person name="Zaremba-Niedzwiedzka K."/>
            <person name="Martijn J."/>
            <person name="Lind A.E."/>
            <person name="van Eijk R."/>
            <person name="Schleper C."/>
            <person name="Guy L."/>
            <person name="Ettema T.J."/>
        </authorList>
    </citation>
    <scope>NUCLEOTIDE SEQUENCE</scope>
</reference>